<dbReference type="Proteomes" id="UP000314294">
    <property type="component" value="Unassembled WGS sequence"/>
</dbReference>
<keyword evidence="2" id="KW-1185">Reference proteome</keyword>
<proteinExistence type="predicted"/>
<dbReference type="AlphaFoldDB" id="A0A4Z2GB41"/>
<gene>
    <name evidence="1" type="ORF">EYF80_039366</name>
</gene>
<dbReference type="EMBL" id="SRLO01000617">
    <property type="protein sequence ID" value="TNN50440.1"/>
    <property type="molecule type" value="Genomic_DNA"/>
</dbReference>
<sequence>MWCWTYPGHALLWYPLSSPMSSSSDVIDLERSAMAGGVSLLVCCGAAEGEQPNADFMFSLLV</sequence>
<comment type="caution">
    <text evidence="1">The sequence shown here is derived from an EMBL/GenBank/DDBJ whole genome shotgun (WGS) entry which is preliminary data.</text>
</comment>
<evidence type="ECO:0000313" key="1">
    <source>
        <dbReference type="EMBL" id="TNN50440.1"/>
    </source>
</evidence>
<accession>A0A4Z2GB41</accession>
<protein>
    <submittedName>
        <fullName evidence="1">Uncharacterized protein</fullName>
    </submittedName>
</protein>
<evidence type="ECO:0000313" key="2">
    <source>
        <dbReference type="Proteomes" id="UP000314294"/>
    </source>
</evidence>
<reference evidence="1 2" key="1">
    <citation type="submission" date="2019-03" db="EMBL/GenBank/DDBJ databases">
        <title>First draft genome of Liparis tanakae, snailfish: a comprehensive survey of snailfish specific genes.</title>
        <authorList>
            <person name="Kim W."/>
            <person name="Song I."/>
            <person name="Jeong J.-H."/>
            <person name="Kim D."/>
            <person name="Kim S."/>
            <person name="Ryu S."/>
            <person name="Song J.Y."/>
            <person name="Lee S.K."/>
        </authorList>
    </citation>
    <scope>NUCLEOTIDE SEQUENCE [LARGE SCALE GENOMIC DNA]</scope>
    <source>
        <tissue evidence="1">Muscle</tissue>
    </source>
</reference>
<organism evidence="1 2">
    <name type="scientific">Liparis tanakae</name>
    <name type="common">Tanaka's snailfish</name>
    <dbReference type="NCBI Taxonomy" id="230148"/>
    <lineage>
        <taxon>Eukaryota</taxon>
        <taxon>Metazoa</taxon>
        <taxon>Chordata</taxon>
        <taxon>Craniata</taxon>
        <taxon>Vertebrata</taxon>
        <taxon>Euteleostomi</taxon>
        <taxon>Actinopterygii</taxon>
        <taxon>Neopterygii</taxon>
        <taxon>Teleostei</taxon>
        <taxon>Neoteleostei</taxon>
        <taxon>Acanthomorphata</taxon>
        <taxon>Eupercaria</taxon>
        <taxon>Perciformes</taxon>
        <taxon>Cottioidei</taxon>
        <taxon>Cottales</taxon>
        <taxon>Liparidae</taxon>
        <taxon>Liparis</taxon>
    </lineage>
</organism>
<name>A0A4Z2GB41_9TELE</name>